<proteinExistence type="predicted"/>
<reference evidence="1" key="1">
    <citation type="submission" date="2018-02" db="EMBL/GenBank/DDBJ databases">
        <title>Rhizophora mucronata_Transcriptome.</title>
        <authorList>
            <person name="Meera S.P."/>
            <person name="Sreeshan A."/>
            <person name="Augustine A."/>
        </authorList>
    </citation>
    <scope>NUCLEOTIDE SEQUENCE</scope>
    <source>
        <tissue evidence="1">Leaf</tissue>
    </source>
</reference>
<accession>A0A2P2NPZ6</accession>
<evidence type="ECO:0000313" key="1">
    <source>
        <dbReference type="EMBL" id="MBX44515.1"/>
    </source>
</evidence>
<dbReference type="EMBL" id="GGEC01064031">
    <property type="protein sequence ID" value="MBX44515.1"/>
    <property type="molecule type" value="Transcribed_RNA"/>
</dbReference>
<protein>
    <submittedName>
        <fullName evidence="1">Uncharacterized protein</fullName>
    </submittedName>
</protein>
<sequence>MSVTLHIRKRFSKQ</sequence>
<organism evidence="1">
    <name type="scientific">Rhizophora mucronata</name>
    <name type="common">Asiatic mangrove</name>
    <dbReference type="NCBI Taxonomy" id="61149"/>
    <lineage>
        <taxon>Eukaryota</taxon>
        <taxon>Viridiplantae</taxon>
        <taxon>Streptophyta</taxon>
        <taxon>Embryophyta</taxon>
        <taxon>Tracheophyta</taxon>
        <taxon>Spermatophyta</taxon>
        <taxon>Magnoliopsida</taxon>
        <taxon>eudicotyledons</taxon>
        <taxon>Gunneridae</taxon>
        <taxon>Pentapetalae</taxon>
        <taxon>rosids</taxon>
        <taxon>fabids</taxon>
        <taxon>Malpighiales</taxon>
        <taxon>Rhizophoraceae</taxon>
        <taxon>Rhizophora</taxon>
    </lineage>
</organism>
<name>A0A2P2NPZ6_RHIMU</name>